<dbReference type="GO" id="GO:0006420">
    <property type="term" value="P:arginyl-tRNA aminoacylation"/>
    <property type="evidence" value="ECO:0007669"/>
    <property type="project" value="UniProtKB-UniRule"/>
</dbReference>
<dbReference type="SUPFAM" id="SSF47323">
    <property type="entry name" value="Anticodon-binding domain of a subclass of class I aminoacyl-tRNA synthetases"/>
    <property type="match status" value="1"/>
</dbReference>
<evidence type="ECO:0000313" key="14">
    <source>
        <dbReference type="EMBL" id="RMB62461.1"/>
    </source>
</evidence>
<evidence type="ECO:0000256" key="2">
    <source>
        <dbReference type="ARBA" id="ARBA00005594"/>
    </source>
</evidence>
<feature type="short sequence motif" description="'HIGH' region" evidence="10">
    <location>
        <begin position="117"/>
        <end position="127"/>
    </location>
</feature>
<dbReference type="Pfam" id="PF00750">
    <property type="entry name" value="tRNA-synt_1d"/>
    <property type="match status" value="1"/>
</dbReference>
<evidence type="ECO:0000259" key="13">
    <source>
        <dbReference type="SMART" id="SM01016"/>
    </source>
</evidence>
<keyword evidence="8 10" id="KW-0030">Aminoacyl-tRNA synthetase</keyword>
<protein>
    <recommendedName>
        <fullName evidence="10">Arginine--tRNA ligase</fullName>
        <ecNumber evidence="10">6.1.1.19</ecNumber>
    </recommendedName>
    <alternativeName>
        <fullName evidence="10">Arginyl-tRNA synthetase</fullName>
        <shortName evidence="10">ArgRS</shortName>
    </alternativeName>
</protein>
<dbReference type="OrthoDB" id="9803211at2"/>
<evidence type="ECO:0000256" key="5">
    <source>
        <dbReference type="ARBA" id="ARBA00022741"/>
    </source>
</evidence>
<reference evidence="14 15" key="1">
    <citation type="submission" date="2018-10" db="EMBL/GenBank/DDBJ databases">
        <title>Tessaracoccus antarcticuss sp. nov., isolated from sediment.</title>
        <authorList>
            <person name="Zhou L.Y."/>
            <person name="Du Z.J."/>
        </authorList>
    </citation>
    <scope>NUCLEOTIDE SEQUENCE [LARGE SCALE GENOMIC DNA]</scope>
    <source>
        <strain evidence="14 15">JDX10</strain>
    </source>
</reference>
<dbReference type="FunFam" id="1.10.730.10:FF:000008">
    <property type="entry name" value="Arginine--tRNA ligase"/>
    <property type="match status" value="1"/>
</dbReference>
<dbReference type="InterPro" id="IPR008909">
    <property type="entry name" value="DALR_anticod-bd"/>
</dbReference>
<dbReference type="CDD" id="cd00671">
    <property type="entry name" value="ArgRS_core"/>
    <property type="match status" value="1"/>
</dbReference>
<comment type="subunit">
    <text evidence="10">Monomer.</text>
</comment>
<dbReference type="InterPro" id="IPR009080">
    <property type="entry name" value="tRNAsynth_Ia_anticodon-bd"/>
</dbReference>
<comment type="catalytic activity">
    <reaction evidence="9 10">
        <text>tRNA(Arg) + L-arginine + ATP = L-arginyl-tRNA(Arg) + AMP + diphosphate</text>
        <dbReference type="Rhea" id="RHEA:20301"/>
        <dbReference type="Rhea" id="RHEA-COMP:9658"/>
        <dbReference type="Rhea" id="RHEA-COMP:9673"/>
        <dbReference type="ChEBI" id="CHEBI:30616"/>
        <dbReference type="ChEBI" id="CHEBI:32682"/>
        <dbReference type="ChEBI" id="CHEBI:33019"/>
        <dbReference type="ChEBI" id="CHEBI:78442"/>
        <dbReference type="ChEBI" id="CHEBI:78513"/>
        <dbReference type="ChEBI" id="CHEBI:456215"/>
        <dbReference type="EC" id="6.1.1.19"/>
    </reaction>
</comment>
<evidence type="ECO:0000256" key="9">
    <source>
        <dbReference type="ARBA" id="ARBA00049339"/>
    </source>
</evidence>
<name>A0A3M0GBN1_9ACTN</name>
<dbReference type="GO" id="GO:0005524">
    <property type="term" value="F:ATP binding"/>
    <property type="evidence" value="ECO:0007669"/>
    <property type="project" value="UniProtKB-UniRule"/>
</dbReference>
<dbReference type="NCBIfam" id="TIGR00456">
    <property type="entry name" value="argS"/>
    <property type="match status" value="1"/>
</dbReference>
<keyword evidence="6 10" id="KW-0067">ATP-binding</keyword>
<comment type="similarity">
    <text evidence="2 10 11">Belongs to the class-I aminoacyl-tRNA synthetase family.</text>
</comment>
<dbReference type="GO" id="GO:0004814">
    <property type="term" value="F:arginine-tRNA ligase activity"/>
    <property type="evidence" value="ECO:0007669"/>
    <property type="project" value="UniProtKB-UniRule"/>
</dbReference>
<dbReference type="InterPro" id="IPR001278">
    <property type="entry name" value="Arg-tRNA-ligase"/>
</dbReference>
<dbReference type="Pfam" id="PF03485">
    <property type="entry name" value="Arg_tRNA_synt_N"/>
    <property type="match status" value="1"/>
</dbReference>
<dbReference type="InterPro" id="IPR014729">
    <property type="entry name" value="Rossmann-like_a/b/a_fold"/>
</dbReference>
<keyword evidence="4 10" id="KW-0436">Ligase</keyword>
<dbReference type="PROSITE" id="PS00178">
    <property type="entry name" value="AA_TRNA_LIGASE_I"/>
    <property type="match status" value="1"/>
</dbReference>
<evidence type="ECO:0000256" key="4">
    <source>
        <dbReference type="ARBA" id="ARBA00022598"/>
    </source>
</evidence>
<dbReference type="Pfam" id="PF05746">
    <property type="entry name" value="DALR_1"/>
    <property type="match status" value="1"/>
</dbReference>
<dbReference type="EC" id="6.1.1.19" evidence="10"/>
<dbReference type="CDD" id="cd07956">
    <property type="entry name" value="Anticodon_Ia_Arg"/>
    <property type="match status" value="1"/>
</dbReference>
<dbReference type="Proteomes" id="UP000275256">
    <property type="component" value="Unassembled WGS sequence"/>
</dbReference>
<dbReference type="PANTHER" id="PTHR11956:SF5">
    <property type="entry name" value="ARGININE--TRNA LIGASE, CYTOPLASMIC"/>
    <property type="match status" value="1"/>
</dbReference>
<proteinExistence type="inferred from homology"/>
<gene>
    <name evidence="10" type="primary">argS</name>
    <name evidence="14" type="ORF">EAX62_04290</name>
</gene>
<dbReference type="AlphaFoldDB" id="A0A3M0GBN1"/>
<evidence type="ECO:0000256" key="1">
    <source>
        <dbReference type="ARBA" id="ARBA00004496"/>
    </source>
</evidence>
<dbReference type="Gene3D" id="1.10.730.10">
    <property type="entry name" value="Isoleucyl-tRNA Synthetase, Domain 1"/>
    <property type="match status" value="1"/>
</dbReference>
<evidence type="ECO:0000256" key="11">
    <source>
        <dbReference type="RuleBase" id="RU363038"/>
    </source>
</evidence>
<sequence>MQSLPALLDARVRDVVGIDPEMRPATKPQFGHFQSNVALRLAKQEGRPPREVAAGIIEQLDVADLCEPLEIAGPGFINFRMRADVLAAAASAILEDPHGGLNVTSYPQRVVIDYSAPNVAKQMHVGHLRSTIIGDCFNRVLRALGHTVIAQNHIGDWGRQFGMLVEQILVEDLDPSTLDLASAEALYQRANAHLKEDEEFATRSRDRVVKLQAGDELTRRIWQQLIDVSLAGFNATYARMNVLLTDDDLAGESTYNDDLAAVCEDLESRGIAVVDDGALVAFVPGFNAPAIIRNQRGGYGYATTDLAAIRHRVGDLAADRIIYVVGAPQTLHFAQVFAVARAAGYLPDDVAAQHVGFGQVLGADGKKFSTREGTAVSLDVLLDEAEAEAAPNIALAAIKYADLSSSLQKDYTFDASRMVQTTGDTGPYLQYAHARMCQILRRAEAEHIGFGAVAVLADPAEQQLALLLSRFGEVVDDVADTLAPHKLCGYLYDVAGALATFYEACPVLKSDGEVRSSRLALCAATKSVISRGLHLLGIDAPDRM</sequence>
<comment type="subcellular location">
    <subcellularLocation>
        <location evidence="1 10">Cytoplasm</location>
    </subcellularLocation>
</comment>
<dbReference type="SMART" id="SM00836">
    <property type="entry name" value="DALR_1"/>
    <property type="match status" value="1"/>
</dbReference>
<evidence type="ECO:0000256" key="3">
    <source>
        <dbReference type="ARBA" id="ARBA00022490"/>
    </source>
</evidence>
<dbReference type="HAMAP" id="MF_00123">
    <property type="entry name" value="Arg_tRNA_synth"/>
    <property type="match status" value="1"/>
</dbReference>
<keyword evidence="5 10" id="KW-0547">Nucleotide-binding</keyword>
<dbReference type="InterPro" id="IPR001412">
    <property type="entry name" value="aa-tRNA-synth_I_CS"/>
</dbReference>
<keyword evidence="3 10" id="KW-0963">Cytoplasm</keyword>
<dbReference type="Gene3D" id="3.40.50.620">
    <property type="entry name" value="HUPs"/>
    <property type="match status" value="1"/>
</dbReference>
<feature type="domain" description="DALR anticodon binding" evidence="12">
    <location>
        <begin position="429"/>
        <end position="544"/>
    </location>
</feature>
<dbReference type="RefSeq" id="WP_121901010.1">
    <property type="nucleotide sequence ID" value="NZ_REFW01000001.1"/>
</dbReference>
<dbReference type="PRINTS" id="PR01038">
    <property type="entry name" value="TRNASYNTHARG"/>
</dbReference>
<evidence type="ECO:0000259" key="12">
    <source>
        <dbReference type="SMART" id="SM00836"/>
    </source>
</evidence>
<feature type="domain" description="Arginyl tRNA synthetase N-terminal" evidence="13">
    <location>
        <begin position="2"/>
        <end position="81"/>
    </location>
</feature>
<evidence type="ECO:0000256" key="7">
    <source>
        <dbReference type="ARBA" id="ARBA00022917"/>
    </source>
</evidence>
<evidence type="ECO:0000256" key="10">
    <source>
        <dbReference type="HAMAP-Rule" id="MF_00123"/>
    </source>
</evidence>
<keyword evidence="15" id="KW-1185">Reference proteome</keyword>
<comment type="caution">
    <text evidence="14">The sequence shown here is derived from an EMBL/GenBank/DDBJ whole genome shotgun (WGS) entry which is preliminary data.</text>
</comment>
<dbReference type="PANTHER" id="PTHR11956">
    <property type="entry name" value="ARGINYL-TRNA SYNTHETASE"/>
    <property type="match status" value="1"/>
</dbReference>
<evidence type="ECO:0000256" key="6">
    <source>
        <dbReference type="ARBA" id="ARBA00022840"/>
    </source>
</evidence>
<evidence type="ECO:0000256" key="8">
    <source>
        <dbReference type="ARBA" id="ARBA00023146"/>
    </source>
</evidence>
<evidence type="ECO:0000313" key="15">
    <source>
        <dbReference type="Proteomes" id="UP000275256"/>
    </source>
</evidence>
<dbReference type="Gene3D" id="3.30.1360.70">
    <property type="entry name" value="Arginyl tRNA synthetase N-terminal domain"/>
    <property type="match status" value="1"/>
</dbReference>
<dbReference type="InterPro" id="IPR036695">
    <property type="entry name" value="Arg-tRNA-synth_N_sf"/>
</dbReference>
<dbReference type="GO" id="GO:0005737">
    <property type="term" value="C:cytoplasm"/>
    <property type="evidence" value="ECO:0007669"/>
    <property type="project" value="UniProtKB-SubCell"/>
</dbReference>
<dbReference type="SUPFAM" id="SSF52374">
    <property type="entry name" value="Nucleotidylyl transferase"/>
    <property type="match status" value="1"/>
</dbReference>
<dbReference type="InterPro" id="IPR035684">
    <property type="entry name" value="ArgRS_core"/>
</dbReference>
<organism evidence="14 15">
    <name type="scientific">Tessaracoccus antarcticus</name>
    <dbReference type="NCBI Taxonomy" id="2479848"/>
    <lineage>
        <taxon>Bacteria</taxon>
        <taxon>Bacillati</taxon>
        <taxon>Actinomycetota</taxon>
        <taxon>Actinomycetes</taxon>
        <taxon>Propionibacteriales</taxon>
        <taxon>Propionibacteriaceae</taxon>
        <taxon>Tessaracoccus</taxon>
    </lineage>
</organism>
<dbReference type="InterPro" id="IPR005148">
    <property type="entry name" value="Arg-tRNA-synth_N"/>
</dbReference>
<dbReference type="SUPFAM" id="SSF55190">
    <property type="entry name" value="Arginyl-tRNA synthetase (ArgRS), N-terminal 'additional' domain"/>
    <property type="match status" value="1"/>
</dbReference>
<dbReference type="SMART" id="SM01016">
    <property type="entry name" value="Arg_tRNA_synt_N"/>
    <property type="match status" value="1"/>
</dbReference>
<dbReference type="EMBL" id="REFW01000001">
    <property type="protein sequence ID" value="RMB62461.1"/>
    <property type="molecule type" value="Genomic_DNA"/>
</dbReference>
<keyword evidence="7 10" id="KW-0648">Protein biosynthesis</keyword>
<accession>A0A3M0GBN1</accession>